<keyword evidence="2 6" id="KW-0378">Hydrolase</keyword>
<dbReference type="Gene3D" id="2.160.20.10">
    <property type="entry name" value="Single-stranded right-handed beta-helix, Pectin lyase-like"/>
    <property type="match status" value="1"/>
</dbReference>
<dbReference type="RefSeq" id="WP_010798691.1">
    <property type="nucleotide sequence ID" value="NZ_FQYS01000027.1"/>
</dbReference>
<comment type="similarity">
    <text evidence="1">Belongs to the pectinesterase family.</text>
</comment>
<evidence type="ECO:0000313" key="6">
    <source>
        <dbReference type="EMBL" id="SPZ13402.1"/>
    </source>
</evidence>
<dbReference type="GO" id="GO:0009279">
    <property type="term" value="C:cell outer membrane"/>
    <property type="evidence" value="ECO:0007669"/>
    <property type="project" value="TreeGrafter"/>
</dbReference>
<evidence type="ECO:0000313" key="7">
    <source>
        <dbReference type="Proteomes" id="UP000250443"/>
    </source>
</evidence>
<dbReference type="InterPro" id="IPR000070">
    <property type="entry name" value="Pectinesterase_cat"/>
</dbReference>
<dbReference type="InterPro" id="IPR012334">
    <property type="entry name" value="Pectin_lyas_fold"/>
</dbReference>
<dbReference type="PANTHER" id="PTHR31321:SF57">
    <property type="entry name" value="PECTINESTERASE 53-RELATED"/>
    <property type="match status" value="1"/>
</dbReference>
<reference evidence="6 7" key="1">
    <citation type="submission" date="2018-06" db="EMBL/GenBank/DDBJ databases">
        <authorList>
            <consortium name="Pathogen Informatics"/>
            <person name="Doyle S."/>
        </authorList>
    </citation>
    <scope>NUCLEOTIDE SEQUENCE [LARGE SCALE GENOMIC DNA]</scope>
    <source>
        <strain evidence="6 7">NCTC11842</strain>
    </source>
</reference>
<evidence type="ECO:0000256" key="1">
    <source>
        <dbReference type="ARBA" id="ARBA00008891"/>
    </source>
</evidence>
<dbReference type="InterPro" id="IPR011050">
    <property type="entry name" value="Pectin_lyase_fold/virulence"/>
</dbReference>
<dbReference type="GO" id="GO:0030599">
    <property type="term" value="F:pectinesterase activity"/>
    <property type="evidence" value="ECO:0007669"/>
    <property type="project" value="UniProtKB-EC"/>
</dbReference>
<feature type="chain" id="PRO_5016109861" evidence="4">
    <location>
        <begin position="28"/>
        <end position="368"/>
    </location>
</feature>
<evidence type="ECO:0000259" key="5">
    <source>
        <dbReference type="Pfam" id="PF01095"/>
    </source>
</evidence>
<sequence>MSMPSLLRSTMLLGTVSLVCISQTALAVQYQAVVSPTAQPNTFTSINAAIKAAPSDQSPYVIFLKKGTYEERLSITRPNITLIGEQRDKTIISAGVYAGMLDEKRQKYGTSGSSTVSVNAPDFTARNLTIRNSFDFPANAAKLATDPTKVKDTQAVALLLDSNSDRARFHNVRLEGYQDTFYSKTGSRSYFTQSKITGHVDFIFGSGISVFDHCDIVARRRTDIAPPYGYLTAPSTDIKSPYGLIFLQSRIVKEMGVPARSFALGRPWHPTTTFEDGRYADPNAIGQSVFIKSYMDDHIYGWDKMSGKDKDGNTIWFYPQDSRFFEGRNYGPGAALWDPQRRQLTTEQLRTFTLDLIFPDWKPERFKD</sequence>
<feature type="signal peptide" evidence="4">
    <location>
        <begin position="1"/>
        <end position="27"/>
    </location>
</feature>
<evidence type="ECO:0000256" key="3">
    <source>
        <dbReference type="ARBA" id="ARBA00023085"/>
    </source>
</evidence>
<evidence type="ECO:0000256" key="4">
    <source>
        <dbReference type="SAM" id="SignalP"/>
    </source>
</evidence>
<evidence type="ECO:0000256" key="2">
    <source>
        <dbReference type="ARBA" id="ARBA00022801"/>
    </source>
</evidence>
<feature type="domain" description="Pectinesterase catalytic" evidence="5">
    <location>
        <begin position="40"/>
        <end position="352"/>
    </location>
</feature>
<dbReference type="AlphaFoldDB" id="A0A2X2CX94"/>
<protein>
    <submittedName>
        <fullName evidence="6">Pectinesterase A</fullName>
        <ecNumber evidence="6">3.1.1.11</ecNumber>
    </submittedName>
</protein>
<keyword evidence="4" id="KW-0732">Signal</keyword>
<dbReference type="EC" id="3.1.1.11" evidence="6"/>
<keyword evidence="3" id="KW-0063">Aspartyl esterase</keyword>
<dbReference type="Pfam" id="PF01095">
    <property type="entry name" value="Pectinesterase"/>
    <property type="match status" value="1"/>
</dbReference>
<dbReference type="PANTHER" id="PTHR31321">
    <property type="entry name" value="ACYL-COA THIOESTER HYDROLASE YBHC-RELATED"/>
    <property type="match status" value="1"/>
</dbReference>
<dbReference type="GO" id="GO:0042545">
    <property type="term" value="P:cell wall modification"/>
    <property type="evidence" value="ECO:0007669"/>
    <property type="project" value="InterPro"/>
</dbReference>
<dbReference type="SUPFAM" id="SSF51126">
    <property type="entry name" value="Pectin lyase-like"/>
    <property type="match status" value="1"/>
</dbReference>
<dbReference type="Proteomes" id="UP000250443">
    <property type="component" value="Unassembled WGS sequence"/>
</dbReference>
<accession>A0A2X2CX94</accession>
<gene>
    <name evidence="6" type="primary">pemA</name>
    <name evidence="6" type="ORF">NCTC11842_05144</name>
</gene>
<name>A0A2X2CX94_PSELU</name>
<dbReference type="EMBL" id="UAUF01000014">
    <property type="protein sequence ID" value="SPZ13402.1"/>
    <property type="molecule type" value="Genomic_DNA"/>
</dbReference>
<organism evidence="6 7">
    <name type="scientific">Pseudomonas luteola</name>
    <dbReference type="NCBI Taxonomy" id="47886"/>
    <lineage>
        <taxon>Bacteria</taxon>
        <taxon>Pseudomonadati</taxon>
        <taxon>Pseudomonadota</taxon>
        <taxon>Gammaproteobacteria</taxon>
        <taxon>Pseudomonadales</taxon>
        <taxon>Pseudomonadaceae</taxon>
        <taxon>Pseudomonas</taxon>
    </lineage>
</organism>
<proteinExistence type="inferred from homology"/>